<gene>
    <name evidence="1" type="ORF">EVJ58_g10647</name>
</gene>
<evidence type="ECO:0000313" key="2">
    <source>
        <dbReference type="Proteomes" id="UP000298390"/>
    </source>
</evidence>
<evidence type="ECO:0000313" key="1">
    <source>
        <dbReference type="EMBL" id="TFY51290.1"/>
    </source>
</evidence>
<comment type="caution">
    <text evidence="1">The sequence shown here is derived from an EMBL/GenBank/DDBJ whole genome shotgun (WGS) entry which is preliminary data.</text>
</comment>
<dbReference type="AlphaFoldDB" id="A0A4Y9XMH6"/>
<protein>
    <submittedName>
        <fullName evidence="1">Uncharacterized protein</fullName>
    </submittedName>
</protein>
<dbReference type="EMBL" id="SEKV01001228">
    <property type="protein sequence ID" value="TFY51290.1"/>
    <property type="molecule type" value="Genomic_DNA"/>
</dbReference>
<name>A0A4Y9XMH6_9APHY</name>
<dbReference type="Proteomes" id="UP000298390">
    <property type="component" value="Unassembled WGS sequence"/>
</dbReference>
<organism evidence="1 2">
    <name type="scientific">Rhodofomes roseus</name>
    <dbReference type="NCBI Taxonomy" id="34475"/>
    <lineage>
        <taxon>Eukaryota</taxon>
        <taxon>Fungi</taxon>
        <taxon>Dikarya</taxon>
        <taxon>Basidiomycota</taxon>
        <taxon>Agaricomycotina</taxon>
        <taxon>Agaricomycetes</taxon>
        <taxon>Polyporales</taxon>
        <taxon>Rhodofomes</taxon>
    </lineage>
</organism>
<proteinExistence type="predicted"/>
<accession>A0A4Y9XMH6</accession>
<reference evidence="1 2" key="1">
    <citation type="submission" date="2019-01" db="EMBL/GenBank/DDBJ databases">
        <title>Genome sequencing of the rare red list fungi Fomitopsis rosea.</title>
        <authorList>
            <person name="Buettner E."/>
            <person name="Kellner H."/>
        </authorList>
    </citation>
    <scope>NUCLEOTIDE SEQUENCE [LARGE SCALE GENOMIC DNA]</scope>
    <source>
        <strain evidence="1 2">DSM 105464</strain>
    </source>
</reference>
<sequence>MALKRKMDFDDETVQAPVVGTFRAKQQKLIPFPNSEPDNDVAMTDASVYQLEPLLIPMQPFHTRLPSDASYSSSTAGDSPRISPAYPSFDLYPADDNGFNSFDSPVSEASGSVGLLQPKNPSFTHHGQKCSQIPKLRVACSPGLNGQRTMWAHCEQCGAIEMVHTD</sequence>
<dbReference type="STRING" id="34475.A0A4Y9XMH6"/>